<proteinExistence type="inferred from homology"/>
<dbReference type="PROSITE" id="PS51686">
    <property type="entry name" value="SAM_MT_RSMB_NOP"/>
    <property type="match status" value="1"/>
</dbReference>
<dbReference type="InterPro" id="IPR023267">
    <property type="entry name" value="RCMT"/>
</dbReference>
<dbReference type="GO" id="GO:0001510">
    <property type="term" value="P:RNA methylation"/>
    <property type="evidence" value="ECO:0007669"/>
    <property type="project" value="InterPro"/>
</dbReference>
<dbReference type="CDD" id="cd21147">
    <property type="entry name" value="RsmF_methylt_CTD1"/>
    <property type="match status" value="1"/>
</dbReference>
<dbReference type="KEGG" id="saco:SAME_01167"/>
<evidence type="ECO:0000256" key="7">
    <source>
        <dbReference type="SAM" id="MobiDB-lite"/>
    </source>
</evidence>
<feature type="domain" description="SAM-dependent MTase RsmB/NOP-type" evidence="8">
    <location>
        <begin position="9"/>
        <end position="295"/>
    </location>
</feature>
<feature type="region of interest" description="Disordered" evidence="7">
    <location>
        <begin position="294"/>
        <end position="319"/>
    </location>
</feature>
<dbReference type="Pfam" id="PF01189">
    <property type="entry name" value="Methyltr_RsmB-F"/>
    <property type="match status" value="1"/>
</dbReference>
<accession>A0A239X100</accession>
<evidence type="ECO:0000259" key="8">
    <source>
        <dbReference type="PROSITE" id="PS51686"/>
    </source>
</evidence>
<dbReference type="AlphaFoldDB" id="A0A239X100"/>
<name>A0A239X100_STRAI</name>
<feature type="binding site" evidence="6">
    <location>
        <position position="180"/>
    </location>
    <ligand>
        <name>S-adenosyl-L-methionine</name>
        <dbReference type="ChEBI" id="CHEBI:59789"/>
    </ligand>
</feature>
<dbReference type="InterPro" id="IPR029063">
    <property type="entry name" value="SAM-dependent_MTases_sf"/>
</dbReference>
<dbReference type="EC" id="2.1.1.178" evidence="9"/>
<dbReference type="Pfam" id="PF17126">
    <property type="entry name" value="RsmF_methylt_CI"/>
    <property type="match status" value="1"/>
</dbReference>
<sequence length="455" mass="50626">MSLLADFDIIETMELPSQFIKKYQALLGDEFKTFIETFDDSPVPAFRVNPLKQGKQSFSDPIPNTLWGYYGKISGKSIEHATGLVYSQEPAAQMVGQIAQPKEGMKVLDLAAAPGGKTTHLLSYLNNTGLLVSNEINTKRSKILVENVERFGARNVLVTNESAERLASTFKDYFDMIVFDGPCSGEGMFRKDPDAVKYWHQDYPKELSQLQKSILADAVTMLAPGGELIYSTCTWSPEENEGVVNWLVTSFDYLELVPIAAVNGMTPSPLLPGTVRMYPHHFTGEGQFVAKLKDTRTSSSLSKSQGRRKQKQKRARLTDEQQGLWSSFKNEVLQSDLGTNLQTFGDNLYDLPDGLPDLSQLKIARKGLHLGTFKKKRFEPSFALGLALSPEEVSQKIEIGIEQFKDYVAGNPLTLEKAYANGWYQVVVNGNGLGFAKVVGSQLKNYYPKGLRYKA</sequence>
<dbReference type="InterPro" id="IPR031341">
    <property type="entry name" value="Methyltr_RsmF_N"/>
</dbReference>
<organism evidence="9 10">
    <name type="scientific">Streptococcus acidominimus</name>
    <dbReference type="NCBI Taxonomy" id="1326"/>
    <lineage>
        <taxon>Bacteria</taxon>
        <taxon>Bacillati</taxon>
        <taxon>Bacillota</taxon>
        <taxon>Bacilli</taxon>
        <taxon>Lactobacillales</taxon>
        <taxon>Streptococcaceae</taxon>
        <taxon>Streptococcus</taxon>
    </lineage>
</organism>
<comment type="similarity">
    <text evidence="6">Belongs to the class I-like SAM-binding methyltransferase superfamily. RsmB/NOP family.</text>
</comment>
<keyword evidence="1" id="KW-0963">Cytoplasm</keyword>
<keyword evidence="3 6" id="KW-0808">Transferase</keyword>
<dbReference type="InterPro" id="IPR031340">
    <property type="entry name" value="RsmF_methylt_CI"/>
</dbReference>
<protein>
    <submittedName>
        <fullName evidence="9">tRNA and rRNA cytosine-C5-methylases</fullName>
        <ecNumber evidence="9">2.1.1.178</ecNumber>
    </submittedName>
</protein>
<evidence type="ECO:0000256" key="4">
    <source>
        <dbReference type="ARBA" id="ARBA00022691"/>
    </source>
</evidence>
<dbReference type="Proteomes" id="UP000215144">
    <property type="component" value="Chromosome 1"/>
</dbReference>
<keyword evidence="5 6" id="KW-0694">RNA-binding</keyword>
<evidence type="ECO:0000256" key="1">
    <source>
        <dbReference type="ARBA" id="ARBA00022490"/>
    </source>
</evidence>
<evidence type="ECO:0000313" key="10">
    <source>
        <dbReference type="Proteomes" id="UP000215144"/>
    </source>
</evidence>
<dbReference type="InterPro" id="IPR027391">
    <property type="entry name" value="Nol1_Nop2_Fmu_2"/>
</dbReference>
<dbReference type="InterPro" id="IPR049560">
    <property type="entry name" value="MeTrfase_RsmB-F_NOP2_cat"/>
</dbReference>
<evidence type="ECO:0000256" key="6">
    <source>
        <dbReference type="PROSITE-ProRule" id="PRU01023"/>
    </source>
</evidence>
<keyword evidence="4 6" id="KW-0949">S-adenosyl-L-methionine</keyword>
<evidence type="ECO:0000256" key="3">
    <source>
        <dbReference type="ARBA" id="ARBA00022679"/>
    </source>
</evidence>
<dbReference type="GO" id="GO:0008173">
    <property type="term" value="F:RNA methyltransferase activity"/>
    <property type="evidence" value="ECO:0007669"/>
    <property type="project" value="InterPro"/>
</dbReference>
<evidence type="ECO:0000256" key="5">
    <source>
        <dbReference type="ARBA" id="ARBA00022884"/>
    </source>
</evidence>
<dbReference type="PANTHER" id="PTHR22807">
    <property type="entry name" value="NOP2 YEAST -RELATED NOL1/NOP2/FMU SUN DOMAIN-CONTAINING"/>
    <property type="match status" value="1"/>
</dbReference>
<dbReference type="Pfam" id="PF17125">
    <property type="entry name" value="Methyltr_RsmF_N"/>
    <property type="match status" value="1"/>
</dbReference>
<comment type="caution">
    <text evidence="6">Lacks conserved residue(s) required for the propagation of feature annotation.</text>
</comment>
<dbReference type="Gene3D" id="3.30.70.1170">
    <property type="entry name" value="Sun protein, domain 3"/>
    <property type="match status" value="1"/>
</dbReference>
<reference evidence="9 10" key="1">
    <citation type="submission" date="2017-06" db="EMBL/GenBank/DDBJ databases">
        <authorList>
            <consortium name="Pathogen Informatics"/>
        </authorList>
    </citation>
    <scope>NUCLEOTIDE SEQUENCE [LARGE SCALE GENOMIC DNA]</scope>
    <source>
        <strain evidence="9 10">NCTC11291</strain>
    </source>
</reference>
<dbReference type="Pfam" id="PF13636">
    <property type="entry name" value="Methyltranf_PUA"/>
    <property type="match status" value="1"/>
</dbReference>
<dbReference type="Gene3D" id="2.30.130.60">
    <property type="match status" value="1"/>
</dbReference>
<dbReference type="SUPFAM" id="SSF53335">
    <property type="entry name" value="S-adenosyl-L-methionine-dependent methyltransferases"/>
    <property type="match status" value="1"/>
</dbReference>
<dbReference type="PANTHER" id="PTHR22807:SF30">
    <property type="entry name" value="28S RRNA (CYTOSINE(4447)-C(5))-METHYLTRANSFERASE-RELATED"/>
    <property type="match status" value="1"/>
</dbReference>
<feature type="binding site" evidence="6">
    <location>
        <position position="135"/>
    </location>
    <ligand>
        <name>S-adenosyl-L-methionine</name>
        <dbReference type="ChEBI" id="CHEBI:59789"/>
    </ligand>
</feature>
<dbReference type="Gene3D" id="3.40.50.150">
    <property type="entry name" value="Vaccinia Virus protein VP39"/>
    <property type="match status" value="1"/>
</dbReference>
<keyword evidence="2 6" id="KW-0489">Methyltransferase</keyword>
<dbReference type="GO" id="GO:0003723">
    <property type="term" value="F:RNA binding"/>
    <property type="evidence" value="ECO:0007669"/>
    <property type="project" value="UniProtKB-UniRule"/>
</dbReference>
<feature type="active site" description="Nucleophile" evidence="6">
    <location>
        <position position="233"/>
    </location>
</feature>
<evidence type="ECO:0000256" key="2">
    <source>
        <dbReference type="ARBA" id="ARBA00022603"/>
    </source>
</evidence>
<dbReference type="InterPro" id="IPR001678">
    <property type="entry name" value="MeTrfase_RsmB-F_NOP2_dom"/>
</dbReference>
<dbReference type="EMBL" id="LT906454">
    <property type="protein sequence ID" value="SNV40421.1"/>
    <property type="molecule type" value="Genomic_DNA"/>
</dbReference>
<feature type="compositionally biased region" description="Basic residues" evidence="7">
    <location>
        <begin position="305"/>
        <end position="315"/>
    </location>
</feature>
<dbReference type="PRINTS" id="PR02008">
    <property type="entry name" value="RCMTFAMILY"/>
</dbReference>
<gene>
    <name evidence="9" type="primary">rsmF</name>
    <name evidence="9" type="ORF">SAMEA4504048_01167</name>
</gene>
<feature type="binding site" evidence="6">
    <location>
        <begin position="111"/>
        <end position="117"/>
    </location>
    <ligand>
        <name>S-adenosyl-L-methionine</name>
        <dbReference type="ChEBI" id="CHEBI:59789"/>
    </ligand>
</feature>
<evidence type="ECO:0000313" key="9">
    <source>
        <dbReference type="EMBL" id="SNV40421.1"/>
    </source>
</evidence>
<dbReference type="CDD" id="cd02440">
    <property type="entry name" value="AdoMet_MTases"/>
    <property type="match status" value="1"/>
</dbReference>